<protein>
    <recommendedName>
        <fullName evidence="2">FHA domain-containing protein</fullName>
    </recommendedName>
</protein>
<dbReference type="PROSITE" id="PS50006">
    <property type="entry name" value="FHA_DOMAIN"/>
    <property type="match status" value="1"/>
</dbReference>
<feature type="region of interest" description="Disordered" evidence="1">
    <location>
        <begin position="372"/>
        <end position="411"/>
    </location>
</feature>
<comment type="caution">
    <text evidence="3">The sequence shown here is derived from an EMBL/GenBank/DDBJ whole genome shotgun (WGS) entry which is preliminary data.</text>
</comment>
<reference evidence="3" key="1">
    <citation type="journal article" date="2023" name="bioRxiv">
        <title>Improved chromosome-level genome assembly for marigold (Tagetes erecta).</title>
        <authorList>
            <person name="Jiang F."/>
            <person name="Yuan L."/>
            <person name="Wang S."/>
            <person name="Wang H."/>
            <person name="Xu D."/>
            <person name="Wang A."/>
            <person name="Fan W."/>
        </authorList>
    </citation>
    <scope>NUCLEOTIDE SEQUENCE</scope>
    <source>
        <strain evidence="3">WSJ</strain>
        <tissue evidence="3">Leaf</tissue>
    </source>
</reference>
<dbReference type="CDD" id="cd22691">
    <property type="entry name" value="FHA_PS1-like"/>
    <property type="match status" value="1"/>
</dbReference>
<gene>
    <name evidence="3" type="ORF">QVD17_10494</name>
</gene>
<dbReference type="EMBL" id="JAUHHV010000002">
    <property type="protein sequence ID" value="KAK1433582.1"/>
    <property type="molecule type" value="Genomic_DNA"/>
</dbReference>
<dbReference type="AlphaFoldDB" id="A0AAD8L2J5"/>
<dbReference type="InterPro" id="IPR008984">
    <property type="entry name" value="SMAD_FHA_dom_sf"/>
</dbReference>
<dbReference type="SUPFAM" id="SSF49879">
    <property type="entry name" value="SMAD/FHA domain"/>
    <property type="match status" value="1"/>
</dbReference>
<evidence type="ECO:0000259" key="2">
    <source>
        <dbReference type="PROSITE" id="PS50006"/>
    </source>
</evidence>
<dbReference type="Gene3D" id="2.60.200.20">
    <property type="match status" value="1"/>
</dbReference>
<sequence length="920" mass="103588">MEDNKDNQIQMKKIPAFTVLKNGSILKNIFLLRKQSATDQSSQNQEPGEEILFVGRHPHCHIILEHPSISRYHLRIHSNPSSHTLSVYDLSSVHGTWVSGTRIEPGVHVMLKEGDTMKIGGSSRVYELHWVPLSQAYNVDERFISSVYTIKEDEDDETHRLVDEKNEEYSECLDLSLSNKIHDSPLKILNPLISSVPCYSSSDTEEEHLHPLRTGIENDDDASIQASLVVSETTSAATDVSDSLSNSEDQLNWLRDNISNELELLSQKNIREDLFSVQNCSESLCVDTEVENLSPWKTSNGNGEPQISILAPLVVSEAISEPEISACLNKPEDQFNGLMDNLSIESDQFSHGGMKDNLVSVDLFNAIIAHHEGDASNQDNESSNETVIDNENVPEIQQKTNNGSVPEDQMRENLSDDFDQISHETMKDEPDSIDISNAMNTNEQDALNEDTARSNEIDIDDASVPVALFEGVNRDMGCEFEQMNHIKLMDESDSMILSDVVDMGVKFASLDHKITDKESVFELLPDVTDTDEEKTSTPYIPKAKEIDMNLQSVQNASSSMKLFDSLDGKELEFYTPDKENKNPNACSVKSLSKQAVNSSIYEGKEILSFSQKLSATDDRMTREHEVDLFLSWEEVLAASLEKENKTKQLITEGSCHSINCPESVQKAINSTQHLAKKRWTMLVDSNTLLDNKSLKHLKLLEGIKGTRLIVPKTVLRELMDIKSQDCFFKGSLKKVSLALKWIDECMMNTRWWIHIDDETFHSSTAVPEELMDIKSQDSFFKRSSKKVSSTLKWIDECLMNTTRFHSSTAAPEVLEIALHLRKEITDQKIVILSNNLTLKIKAMAEGIMCEAAEEFRESLVNPFSERFMWVGSSARGLTWSCVDDDAIVWQKYHGFGLNKSHRIKGLKLLAHVTTCQLVAT</sequence>
<evidence type="ECO:0000313" key="3">
    <source>
        <dbReference type="EMBL" id="KAK1433582.1"/>
    </source>
</evidence>
<name>A0AAD8L2J5_TARER</name>
<evidence type="ECO:0000256" key="1">
    <source>
        <dbReference type="SAM" id="MobiDB-lite"/>
    </source>
</evidence>
<dbReference type="PANTHER" id="PTHR22593:SF8">
    <property type="entry name" value="FHA DOMAIN-CONTAINING PROTEIN PS1"/>
    <property type="match status" value="1"/>
</dbReference>
<dbReference type="SMART" id="SM00240">
    <property type="entry name" value="FHA"/>
    <property type="match status" value="1"/>
</dbReference>
<feature type="compositionally biased region" description="Polar residues" evidence="1">
    <location>
        <begin position="375"/>
        <end position="404"/>
    </location>
</feature>
<dbReference type="GO" id="GO:0031965">
    <property type="term" value="C:nuclear membrane"/>
    <property type="evidence" value="ECO:0007669"/>
    <property type="project" value="TreeGrafter"/>
</dbReference>
<accession>A0AAD8L2J5</accession>
<dbReference type="Pfam" id="PF13638">
    <property type="entry name" value="PIN_4"/>
    <property type="match status" value="1"/>
</dbReference>
<evidence type="ECO:0000313" key="4">
    <source>
        <dbReference type="Proteomes" id="UP001229421"/>
    </source>
</evidence>
<dbReference type="InterPro" id="IPR002716">
    <property type="entry name" value="PIN_dom"/>
</dbReference>
<organism evidence="3 4">
    <name type="scientific">Tagetes erecta</name>
    <name type="common">African marigold</name>
    <dbReference type="NCBI Taxonomy" id="13708"/>
    <lineage>
        <taxon>Eukaryota</taxon>
        <taxon>Viridiplantae</taxon>
        <taxon>Streptophyta</taxon>
        <taxon>Embryophyta</taxon>
        <taxon>Tracheophyta</taxon>
        <taxon>Spermatophyta</taxon>
        <taxon>Magnoliopsida</taxon>
        <taxon>eudicotyledons</taxon>
        <taxon>Gunneridae</taxon>
        <taxon>Pentapetalae</taxon>
        <taxon>asterids</taxon>
        <taxon>campanulids</taxon>
        <taxon>Asterales</taxon>
        <taxon>Asteraceae</taxon>
        <taxon>Asteroideae</taxon>
        <taxon>Heliantheae alliance</taxon>
        <taxon>Tageteae</taxon>
        <taxon>Tagetes</taxon>
    </lineage>
</organism>
<dbReference type="Gene3D" id="3.40.50.1010">
    <property type="entry name" value="5'-nuclease"/>
    <property type="match status" value="1"/>
</dbReference>
<dbReference type="Pfam" id="PF00498">
    <property type="entry name" value="FHA"/>
    <property type="match status" value="1"/>
</dbReference>
<feature type="domain" description="FHA" evidence="2">
    <location>
        <begin position="52"/>
        <end position="103"/>
    </location>
</feature>
<proteinExistence type="predicted"/>
<dbReference type="Proteomes" id="UP001229421">
    <property type="component" value="Unassembled WGS sequence"/>
</dbReference>
<dbReference type="InterPro" id="IPR000253">
    <property type="entry name" value="FHA_dom"/>
</dbReference>
<dbReference type="PANTHER" id="PTHR22593">
    <property type="entry name" value="TRANSMEMBRANE PROTEIN 18"/>
    <property type="match status" value="1"/>
</dbReference>
<keyword evidence="4" id="KW-1185">Reference proteome</keyword>